<dbReference type="RefSeq" id="WP_142873044.1">
    <property type="nucleotide sequence ID" value="NZ_CP045503.2"/>
</dbReference>
<dbReference type="Pfam" id="PF06611">
    <property type="entry name" value="DUF1145"/>
    <property type="match status" value="1"/>
</dbReference>
<keyword evidence="1" id="KW-0472">Membrane</keyword>
<keyword evidence="1" id="KW-0812">Transmembrane</keyword>
<keyword evidence="1" id="KW-1133">Transmembrane helix</keyword>
<gene>
    <name evidence="2" type="ORF">FM038_001205</name>
</gene>
<proteinExistence type="predicted"/>
<protein>
    <submittedName>
        <fullName evidence="2">DUF1145 domain-containing protein</fullName>
    </submittedName>
</protein>
<feature type="transmembrane region" description="Helical" evidence="1">
    <location>
        <begin position="7"/>
        <end position="25"/>
    </location>
</feature>
<dbReference type="PANTHER" id="PTHR38775">
    <property type="entry name" value="INNER MEMBRANE PROTEIN-RELATED"/>
    <property type="match status" value="1"/>
</dbReference>
<dbReference type="EMBL" id="CP045503">
    <property type="protein sequence ID" value="QPG56195.1"/>
    <property type="molecule type" value="Genomic_DNA"/>
</dbReference>
<dbReference type="Proteomes" id="UP000316416">
    <property type="component" value="Chromosome"/>
</dbReference>
<dbReference type="PANTHER" id="PTHR38775:SF1">
    <property type="entry name" value="INNER MEMBRANE PROTEIN"/>
    <property type="match status" value="1"/>
</dbReference>
<feature type="transmembrane region" description="Helical" evidence="1">
    <location>
        <begin position="31"/>
        <end position="57"/>
    </location>
</feature>
<evidence type="ECO:0000313" key="3">
    <source>
        <dbReference type="Proteomes" id="UP000316416"/>
    </source>
</evidence>
<organism evidence="2 3">
    <name type="scientific">Shewanella eurypsychrophilus</name>
    <dbReference type="NCBI Taxonomy" id="2593656"/>
    <lineage>
        <taxon>Bacteria</taxon>
        <taxon>Pseudomonadati</taxon>
        <taxon>Pseudomonadota</taxon>
        <taxon>Gammaproteobacteria</taxon>
        <taxon>Alteromonadales</taxon>
        <taxon>Shewanellaceae</taxon>
        <taxon>Shewanella</taxon>
    </lineage>
</organism>
<keyword evidence="3" id="KW-1185">Reference proteome</keyword>
<dbReference type="InterPro" id="IPR009525">
    <property type="entry name" value="DUF1145"/>
</dbReference>
<evidence type="ECO:0000313" key="2">
    <source>
        <dbReference type="EMBL" id="QPG56195.1"/>
    </source>
</evidence>
<reference evidence="2" key="1">
    <citation type="submission" date="2021-07" db="EMBL/GenBank/DDBJ databases">
        <title>Shewanella sp. YLB-07 whole genome sequence.</title>
        <authorList>
            <person name="Yu L."/>
        </authorList>
    </citation>
    <scope>NUCLEOTIDE SEQUENCE</scope>
    <source>
        <strain evidence="2">YLB-08</strain>
    </source>
</reference>
<sequence length="94" mass="10796">MNFIVKTGKAITLLAWFLMAYNLIMPFDGDIAVILNILFAVTIFMHCFQVIIFHTLFKSLLTLSKSDYFSVFTFGIFSLLKYRSQVIQKLAKSS</sequence>
<name>A0ABX6V2J4_9GAMM</name>
<accession>A0ABX6V2J4</accession>
<evidence type="ECO:0000256" key="1">
    <source>
        <dbReference type="SAM" id="Phobius"/>
    </source>
</evidence>